<feature type="transmembrane region" description="Helical" evidence="6">
    <location>
        <begin position="60"/>
        <end position="86"/>
    </location>
</feature>
<keyword evidence="9" id="KW-1185">Reference proteome</keyword>
<proteinExistence type="inferred from homology"/>
<evidence type="ECO:0000313" key="8">
    <source>
        <dbReference type="EMBL" id="KAG7291248.1"/>
    </source>
</evidence>
<sequence>MRSPPPEVVASWPRPNYVNPETRGPDLIVAGVITLVFAVVCLVLRMYVRLRIMRKTELDDWVMVVATFFSVAATISIILAFDRFGWKYHVWDLTLAKLISGRQASFATQAFFIPATLLCKISILLSYLRLAPQNSMFRRLSLIAPWIVGATTAIFWIVLFTECKPISSYWNLTRTAHDCLDETPILFAYAISSVFFDFFVWALPIPTIYRANLPLHQRLAIIALFSVGLFVVVAAAIRIYYLDIVLRETYDVTWEGTHLWQWVAVESNLGIICGCVPWLKMLVKSWWGKRAGGTAGGSGGASGSGAARIGPNPDGVQTIGSKGAVFRMDTLGRVPTGGREKGPYMDLESCYDVSEVETRPG</sequence>
<reference evidence="8" key="1">
    <citation type="submission" date="2023-02" db="EMBL/GenBank/DDBJ databases">
        <authorList>
            <person name="Palmer J.M."/>
        </authorList>
    </citation>
    <scope>NUCLEOTIDE SEQUENCE</scope>
    <source>
        <strain evidence="8">FW57</strain>
    </source>
</reference>
<organism evidence="8 9">
    <name type="scientific">Staphylotrichum longicolle</name>
    <dbReference type="NCBI Taxonomy" id="669026"/>
    <lineage>
        <taxon>Eukaryota</taxon>
        <taxon>Fungi</taxon>
        <taxon>Dikarya</taxon>
        <taxon>Ascomycota</taxon>
        <taxon>Pezizomycotina</taxon>
        <taxon>Sordariomycetes</taxon>
        <taxon>Sordariomycetidae</taxon>
        <taxon>Sordariales</taxon>
        <taxon>Chaetomiaceae</taxon>
        <taxon>Staphylotrichum</taxon>
    </lineage>
</organism>
<evidence type="ECO:0000256" key="5">
    <source>
        <dbReference type="ARBA" id="ARBA00038359"/>
    </source>
</evidence>
<dbReference type="Proteomes" id="UP001197093">
    <property type="component" value="Unassembled WGS sequence"/>
</dbReference>
<accession>A0AAD4F5P8</accession>
<gene>
    <name evidence="8" type="ORF">NEMBOFW57_001260</name>
</gene>
<feature type="domain" description="Rhodopsin" evidence="7">
    <location>
        <begin position="44"/>
        <end position="284"/>
    </location>
</feature>
<dbReference type="PANTHER" id="PTHR33048:SF129">
    <property type="entry name" value="INTEGRAL MEMBRANE PROTEIN-RELATED"/>
    <property type="match status" value="1"/>
</dbReference>
<evidence type="ECO:0000259" key="7">
    <source>
        <dbReference type="Pfam" id="PF20684"/>
    </source>
</evidence>
<dbReference type="InterPro" id="IPR052337">
    <property type="entry name" value="SAT4-like"/>
</dbReference>
<evidence type="ECO:0000256" key="6">
    <source>
        <dbReference type="SAM" id="Phobius"/>
    </source>
</evidence>
<dbReference type="GO" id="GO:0016020">
    <property type="term" value="C:membrane"/>
    <property type="evidence" value="ECO:0007669"/>
    <property type="project" value="UniProtKB-SubCell"/>
</dbReference>
<feature type="transmembrane region" description="Helical" evidence="6">
    <location>
        <begin position="140"/>
        <end position="160"/>
    </location>
</feature>
<dbReference type="PANTHER" id="PTHR33048">
    <property type="entry name" value="PTH11-LIKE INTEGRAL MEMBRANE PROTEIN (AFU_ORTHOLOGUE AFUA_5G11245)"/>
    <property type="match status" value="1"/>
</dbReference>
<evidence type="ECO:0000256" key="1">
    <source>
        <dbReference type="ARBA" id="ARBA00004141"/>
    </source>
</evidence>
<dbReference type="AlphaFoldDB" id="A0AAD4F5P8"/>
<evidence type="ECO:0000313" key="9">
    <source>
        <dbReference type="Proteomes" id="UP001197093"/>
    </source>
</evidence>
<dbReference type="EMBL" id="JAHCVI010000001">
    <property type="protein sequence ID" value="KAG7291248.1"/>
    <property type="molecule type" value="Genomic_DNA"/>
</dbReference>
<comment type="subcellular location">
    <subcellularLocation>
        <location evidence="1">Membrane</location>
        <topology evidence="1">Multi-pass membrane protein</topology>
    </subcellularLocation>
</comment>
<comment type="caution">
    <text evidence="8">The sequence shown here is derived from an EMBL/GenBank/DDBJ whole genome shotgun (WGS) entry which is preliminary data.</text>
</comment>
<feature type="transmembrane region" description="Helical" evidence="6">
    <location>
        <begin position="219"/>
        <end position="239"/>
    </location>
</feature>
<evidence type="ECO:0000256" key="2">
    <source>
        <dbReference type="ARBA" id="ARBA00022692"/>
    </source>
</evidence>
<feature type="transmembrane region" description="Helical" evidence="6">
    <location>
        <begin position="186"/>
        <end position="207"/>
    </location>
</feature>
<comment type="similarity">
    <text evidence="5">Belongs to the SAT4 family.</text>
</comment>
<dbReference type="Pfam" id="PF20684">
    <property type="entry name" value="Fung_rhodopsin"/>
    <property type="match status" value="1"/>
</dbReference>
<keyword evidence="4 6" id="KW-0472">Membrane</keyword>
<feature type="transmembrane region" description="Helical" evidence="6">
    <location>
        <begin position="106"/>
        <end position="128"/>
    </location>
</feature>
<feature type="transmembrane region" description="Helical" evidence="6">
    <location>
        <begin position="259"/>
        <end position="279"/>
    </location>
</feature>
<protein>
    <recommendedName>
        <fullName evidence="7">Rhodopsin domain-containing protein</fullName>
    </recommendedName>
</protein>
<evidence type="ECO:0000256" key="3">
    <source>
        <dbReference type="ARBA" id="ARBA00022989"/>
    </source>
</evidence>
<feature type="transmembrane region" description="Helical" evidence="6">
    <location>
        <begin position="27"/>
        <end position="48"/>
    </location>
</feature>
<evidence type="ECO:0000256" key="4">
    <source>
        <dbReference type="ARBA" id="ARBA00023136"/>
    </source>
</evidence>
<name>A0AAD4F5P8_9PEZI</name>
<keyword evidence="2 6" id="KW-0812">Transmembrane</keyword>
<keyword evidence="3 6" id="KW-1133">Transmembrane helix</keyword>
<dbReference type="InterPro" id="IPR049326">
    <property type="entry name" value="Rhodopsin_dom_fungi"/>
</dbReference>